<protein>
    <recommendedName>
        <fullName evidence="1">VLIG-type G domain-containing protein</fullName>
    </recommendedName>
</protein>
<evidence type="ECO:0000313" key="2">
    <source>
        <dbReference type="EMBL" id="CAG2202993.1"/>
    </source>
</evidence>
<evidence type="ECO:0000259" key="1">
    <source>
        <dbReference type="PROSITE" id="PS51717"/>
    </source>
</evidence>
<feature type="domain" description="VLIG-type G" evidence="1">
    <location>
        <begin position="1"/>
        <end position="78"/>
    </location>
</feature>
<dbReference type="PROSITE" id="PS51717">
    <property type="entry name" value="G_VLIG"/>
    <property type="match status" value="1"/>
</dbReference>
<dbReference type="InterPro" id="IPR027417">
    <property type="entry name" value="P-loop_NTPase"/>
</dbReference>
<reference evidence="2" key="1">
    <citation type="submission" date="2021-03" db="EMBL/GenBank/DDBJ databases">
        <authorList>
            <person name="Bekaert M."/>
        </authorList>
    </citation>
    <scope>NUCLEOTIDE SEQUENCE</scope>
</reference>
<dbReference type="PANTHER" id="PTHR22796:SF1">
    <property type="entry name" value="VWFA DOMAIN-CONTAINING PROTEIN"/>
    <property type="match status" value="1"/>
</dbReference>
<gene>
    <name evidence="2" type="ORF">MEDL_17554</name>
</gene>
<dbReference type="Proteomes" id="UP000683360">
    <property type="component" value="Unassembled WGS sequence"/>
</dbReference>
<evidence type="ECO:0000313" key="3">
    <source>
        <dbReference type="Proteomes" id="UP000683360"/>
    </source>
</evidence>
<dbReference type="Pfam" id="PF25683">
    <property type="entry name" value="URGCP_GTPase"/>
    <property type="match status" value="1"/>
</dbReference>
<organism evidence="2 3">
    <name type="scientific">Mytilus edulis</name>
    <name type="common">Blue mussel</name>
    <dbReference type="NCBI Taxonomy" id="6550"/>
    <lineage>
        <taxon>Eukaryota</taxon>
        <taxon>Metazoa</taxon>
        <taxon>Spiralia</taxon>
        <taxon>Lophotrochozoa</taxon>
        <taxon>Mollusca</taxon>
        <taxon>Bivalvia</taxon>
        <taxon>Autobranchia</taxon>
        <taxon>Pteriomorphia</taxon>
        <taxon>Mytilida</taxon>
        <taxon>Mytiloidea</taxon>
        <taxon>Mytilidae</taxon>
        <taxon>Mytilinae</taxon>
        <taxon>Mytilus</taxon>
    </lineage>
</organism>
<comment type="caution">
    <text evidence="2">The sequence shown here is derived from an EMBL/GenBank/DDBJ whole genome shotgun (WGS) entry which is preliminary data.</text>
</comment>
<dbReference type="GO" id="GO:0005525">
    <property type="term" value="F:GTP binding"/>
    <property type="evidence" value="ECO:0007669"/>
    <property type="project" value="InterPro"/>
</dbReference>
<name>A0A8S3R4L9_MYTED</name>
<proteinExistence type="predicted"/>
<sequence>MFGLEFPVRAGRCTRGVFMRLLPVPTGDFPYDYILVVDTEGLRAPELGMLKYDHDNELATFVIGIGDITLINIKGENTRGSRCFANRSSCLYEIDSAGCVVPPRPLVRRPPMAPSNPGYSKIVYELRCKVLSDKTKRTSNLTLAETSQRIHDLWKGILSEDFIFSFRNSLEIKAYIRVERKFSELSSQMRAFVFSYFQNKIKGKLAICNTEQELELACNESKQRIRKHVECELENKKRN</sequence>
<dbReference type="AlphaFoldDB" id="A0A8S3R4L9"/>
<dbReference type="Gene3D" id="3.40.50.300">
    <property type="entry name" value="P-loop containing nucleotide triphosphate hydrolases"/>
    <property type="match status" value="1"/>
</dbReference>
<keyword evidence="3" id="KW-1185">Reference proteome</keyword>
<dbReference type="PANTHER" id="PTHR22796">
    <property type="entry name" value="URG4-RELATED"/>
    <property type="match status" value="1"/>
</dbReference>
<dbReference type="EMBL" id="CAJPWZ010000909">
    <property type="protein sequence ID" value="CAG2202993.1"/>
    <property type="molecule type" value="Genomic_DNA"/>
</dbReference>
<dbReference type="OrthoDB" id="2135133at2759"/>
<dbReference type="InterPro" id="IPR030383">
    <property type="entry name" value="G_VLIG_dom"/>
</dbReference>
<accession>A0A8S3R4L9</accession>